<dbReference type="Gene3D" id="3.40.50.1700">
    <property type="entry name" value="Glycoside hydrolase family 3 C-terminal domain"/>
    <property type="match status" value="1"/>
</dbReference>
<organism evidence="4 5">
    <name type="scientific">Thalassobacterium maritimum</name>
    <dbReference type="NCBI Taxonomy" id="3041265"/>
    <lineage>
        <taxon>Bacteria</taxon>
        <taxon>Pseudomonadati</taxon>
        <taxon>Verrucomicrobiota</taxon>
        <taxon>Opitutia</taxon>
        <taxon>Puniceicoccales</taxon>
        <taxon>Coraliomargaritaceae</taxon>
        <taxon>Thalassobacterium</taxon>
    </lineage>
</organism>
<feature type="domain" description="Fibronectin type III-like" evidence="3">
    <location>
        <begin position="610"/>
        <end position="680"/>
    </location>
</feature>
<dbReference type="SUPFAM" id="SSF51445">
    <property type="entry name" value="(Trans)glycosidases"/>
    <property type="match status" value="1"/>
</dbReference>
<accession>A0ABU1ASY8</accession>
<protein>
    <submittedName>
        <fullName evidence="4">Glycoside hydrolase family 3 C-terminal domain-containing protein</fullName>
    </submittedName>
</protein>
<dbReference type="InterPro" id="IPR001764">
    <property type="entry name" value="Glyco_hydro_3_N"/>
</dbReference>
<evidence type="ECO:0000313" key="4">
    <source>
        <dbReference type="EMBL" id="MDQ8206732.1"/>
    </source>
</evidence>
<evidence type="ECO:0000256" key="2">
    <source>
        <dbReference type="ARBA" id="ARBA00022801"/>
    </source>
</evidence>
<keyword evidence="2 4" id="KW-0378">Hydrolase</keyword>
<dbReference type="InterPro" id="IPR017853">
    <property type="entry name" value="GH"/>
</dbReference>
<reference evidence="4 5" key="1">
    <citation type="submission" date="2023-04" db="EMBL/GenBank/DDBJ databases">
        <title>A novel bacteria isolated from coastal sediment.</title>
        <authorList>
            <person name="Liu X.-J."/>
            <person name="Du Z.-J."/>
        </authorList>
    </citation>
    <scope>NUCLEOTIDE SEQUENCE [LARGE SCALE GENOMIC DNA]</scope>
    <source>
        <strain evidence="4 5">SDUM461003</strain>
    </source>
</reference>
<dbReference type="InterPro" id="IPR026891">
    <property type="entry name" value="Fn3-like"/>
</dbReference>
<evidence type="ECO:0000259" key="3">
    <source>
        <dbReference type="SMART" id="SM01217"/>
    </source>
</evidence>
<dbReference type="PANTHER" id="PTHR42715">
    <property type="entry name" value="BETA-GLUCOSIDASE"/>
    <property type="match status" value="1"/>
</dbReference>
<dbReference type="PANTHER" id="PTHR42715:SF10">
    <property type="entry name" value="BETA-GLUCOSIDASE"/>
    <property type="match status" value="1"/>
</dbReference>
<keyword evidence="5" id="KW-1185">Reference proteome</keyword>
<dbReference type="InterPro" id="IPR036881">
    <property type="entry name" value="Glyco_hydro_3_C_sf"/>
</dbReference>
<comment type="caution">
    <text evidence="4">The sequence shown here is derived from an EMBL/GenBank/DDBJ whole genome shotgun (WGS) entry which is preliminary data.</text>
</comment>
<dbReference type="Gene3D" id="2.60.40.10">
    <property type="entry name" value="Immunoglobulins"/>
    <property type="match status" value="1"/>
</dbReference>
<dbReference type="Proteomes" id="UP001225316">
    <property type="component" value="Unassembled WGS sequence"/>
</dbReference>
<dbReference type="PRINTS" id="PR00133">
    <property type="entry name" value="GLHYDRLASE3"/>
</dbReference>
<gene>
    <name evidence="4" type="ORF">QEH52_04375</name>
</gene>
<dbReference type="Pfam" id="PF14310">
    <property type="entry name" value="Fn3-like"/>
    <property type="match status" value="1"/>
</dbReference>
<dbReference type="Pfam" id="PF01915">
    <property type="entry name" value="Glyco_hydro_3_C"/>
    <property type="match status" value="1"/>
</dbReference>
<dbReference type="Gene3D" id="3.20.20.300">
    <property type="entry name" value="Glycoside hydrolase, family 3, N-terminal domain"/>
    <property type="match status" value="1"/>
</dbReference>
<evidence type="ECO:0000256" key="1">
    <source>
        <dbReference type="ARBA" id="ARBA00005336"/>
    </source>
</evidence>
<dbReference type="EMBL" id="JARXHW010000006">
    <property type="protein sequence ID" value="MDQ8206732.1"/>
    <property type="molecule type" value="Genomic_DNA"/>
</dbReference>
<evidence type="ECO:0000313" key="5">
    <source>
        <dbReference type="Proteomes" id="UP001225316"/>
    </source>
</evidence>
<dbReference type="InterPro" id="IPR013783">
    <property type="entry name" value="Ig-like_fold"/>
</dbReference>
<dbReference type="InterPro" id="IPR036962">
    <property type="entry name" value="Glyco_hydro_3_N_sf"/>
</dbReference>
<dbReference type="InterPro" id="IPR050288">
    <property type="entry name" value="Cellulose_deg_GH3"/>
</dbReference>
<dbReference type="SUPFAM" id="SSF52279">
    <property type="entry name" value="Beta-D-glucan exohydrolase, C-terminal domain"/>
    <property type="match status" value="1"/>
</dbReference>
<sequence>MSLKTQFSYDQAALLPFKSEQSQGEAELRAKELLSQMSAEERFNLVCGGGFTIRACERLQIPEIIMYDGGQGVNLRPWCDNGVLEKTVSFPCTQQLAATWNRRLTGQYAKAIAEECRAGGIHVLLAPGVNIYRSSQCGRNWEYMGEDPYLTAELTRIYVTAVQNEGVMATLKHFACNNVEFSRKHSDSRIGERALNEIYLPAFKAGIEAGVLSVMTGYNLLNGEYCGQSYYVIQKLLREQLGFEHLVMTDWNSVTDGNKIASSGQDLEMPSGAKLTEAKGQLLGSEAIDRMALRVLRTCIMMGFHDRPQIVPELVERLSEHEEVAYQTALEGIVLLRNEASILPLAENSEETILVTGNYASRTPLAGWGSGRIEGYNPESFVDAFARKAGDHTVQYRLHPNEGEVSSANAVIVCVGYEHEGEGKDRPFELPKPVEAQIQQLVALNRRVIVVICTGGAVRMDWHDQTAAIFQAGFCGQRGPAALADLIWGTVSPSGKLPYSIERHFADSPDPDYVPKGLNVSDQRNNLQLPGLDKPEHFTGEWPHQIHYKEGVFVGYRWYAQQQIQPRYCFGHGLSYSQFEYRDLRVQPINASTWEVTVDVCNVGSMDAAEVVQLYLEPVEALAEQPARQLKGFDKVAVAVGDTQQARIYIELDDFKSFDSSAGGAVLPTDAWHLCVGSSLQDIRLRKVHAW</sequence>
<name>A0ABU1ASY8_9BACT</name>
<dbReference type="GO" id="GO:0016787">
    <property type="term" value="F:hydrolase activity"/>
    <property type="evidence" value="ECO:0007669"/>
    <property type="project" value="UniProtKB-KW"/>
</dbReference>
<dbReference type="Pfam" id="PF00933">
    <property type="entry name" value="Glyco_hydro_3"/>
    <property type="match status" value="1"/>
</dbReference>
<dbReference type="InterPro" id="IPR002772">
    <property type="entry name" value="Glyco_hydro_3_C"/>
</dbReference>
<comment type="similarity">
    <text evidence="1">Belongs to the glycosyl hydrolase 3 family.</text>
</comment>
<proteinExistence type="inferred from homology"/>
<dbReference type="SMART" id="SM01217">
    <property type="entry name" value="Fn3_like"/>
    <property type="match status" value="1"/>
</dbReference>